<evidence type="ECO:0000256" key="1">
    <source>
        <dbReference type="SAM" id="Phobius"/>
    </source>
</evidence>
<keyword evidence="1" id="KW-1133">Transmembrane helix</keyword>
<dbReference type="PANTHER" id="PTHR31735">
    <property type="entry name" value="VACUOLAR MEMBRANE PROTEIN YPL162C"/>
    <property type="match status" value="1"/>
</dbReference>
<name>A0A7S0Y9J2_9CHLO</name>
<keyword evidence="1" id="KW-0812">Transmembrane</keyword>
<sequence length="298" mass="34083">MFVYFTKFISRVLNVFQENALNFSSFNASLRIEKTKQCKIIQGLSALFAQSTLLIVVLTVLLIKRLTERPRRLWSTWFLDISKQGCSALTGHFCGLGMALLAHHKAKGTSECGWYFNVYLFECTLGIVLAIFFHKAMIRTAQLHLAHLVKSARPLACYNDHWTTLFIESGNYGDPPNYKKWIIQVIGWVICVFISRLTVGMTVVLGIPILEKAAKCLDRWFDGHPDLYLFTVMVGCPMILNVGQAWIQDQVLKWKIKLHHHPEGWLEEERLLPADSTSVPLIVPYFSECIDEELSQCK</sequence>
<dbReference type="PANTHER" id="PTHR31735:SF1">
    <property type="entry name" value="VACUOLAR MEMBRANE PROTEIN YPL162C"/>
    <property type="match status" value="1"/>
</dbReference>
<organism evidence="2">
    <name type="scientific">Polytomella parva</name>
    <dbReference type="NCBI Taxonomy" id="51329"/>
    <lineage>
        <taxon>Eukaryota</taxon>
        <taxon>Viridiplantae</taxon>
        <taxon>Chlorophyta</taxon>
        <taxon>core chlorophytes</taxon>
        <taxon>Chlorophyceae</taxon>
        <taxon>CS clade</taxon>
        <taxon>Chlamydomonadales</taxon>
        <taxon>Chlamydomonadaceae</taxon>
        <taxon>Polytomella</taxon>
    </lineage>
</organism>
<protein>
    <submittedName>
        <fullName evidence="2">Uncharacterized protein</fullName>
    </submittedName>
</protein>
<feature type="transmembrane region" description="Helical" evidence="1">
    <location>
        <begin position="185"/>
        <end position="207"/>
    </location>
</feature>
<dbReference type="GO" id="GO:0016020">
    <property type="term" value="C:membrane"/>
    <property type="evidence" value="ECO:0007669"/>
    <property type="project" value="TreeGrafter"/>
</dbReference>
<feature type="transmembrane region" description="Helical" evidence="1">
    <location>
        <begin position="227"/>
        <end position="247"/>
    </location>
</feature>
<accession>A0A7S0Y9J2</accession>
<gene>
    <name evidence="2" type="ORF">PPAR00522_LOCUS748</name>
</gene>
<keyword evidence="1" id="KW-0472">Membrane</keyword>
<reference evidence="2" key="1">
    <citation type="submission" date="2021-01" db="EMBL/GenBank/DDBJ databases">
        <authorList>
            <person name="Corre E."/>
            <person name="Pelletier E."/>
            <person name="Niang G."/>
            <person name="Scheremetjew M."/>
            <person name="Finn R."/>
            <person name="Kale V."/>
            <person name="Holt S."/>
            <person name="Cochrane G."/>
            <person name="Meng A."/>
            <person name="Brown T."/>
            <person name="Cohen L."/>
        </authorList>
    </citation>
    <scope>NUCLEOTIDE SEQUENCE</scope>
    <source>
        <strain evidence="2">SAG 63-3</strain>
    </source>
</reference>
<dbReference type="InterPro" id="IPR022127">
    <property type="entry name" value="STIMATE/YPL162C"/>
</dbReference>
<evidence type="ECO:0000313" key="2">
    <source>
        <dbReference type="EMBL" id="CAD8764364.1"/>
    </source>
</evidence>
<dbReference type="AlphaFoldDB" id="A0A7S0Y9J2"/>
<feature type="transmembrane region" description="Helical" evidence="1">
    <location>
        <begin position="114"/>
        <end position="133"/>
    </location>
</feature>
<dbReference type="Pfam" id="PF12400">
    <property type="entry name" value="STIMATE"/>
    <property type="match status" value="1"/>
</dbReference>
<proteinExistence type="predicted"/>
<dbReference type="EMBL" id="HBFM01001358">
    <property type="protein sequence ID" value="CAD8764364.1"/>
    <property type="molecule type" value="Transcribed_RNA"/>
</dbReference>
<feature type="transmembrane region" description="Helical" evidence="1">
    <location>
        <begin position="40"/>
        <end position="63"/>
    </location>
</feature>